<protein>
    <submittedName>
        <fullName evidence="6">Putative oxidoreductase, Zn-dependent and NAD(P)-binding</fullName>
    </submittedName>
</protein>
<evidence type="ECO:0000256" key="1">
    <source>
        <dbReference type="ARBA" id="ARBA00001947"/>
    </source>
</evidence>
<dbReference type="Pfam" id="PF08240">
    <property type="entry name" value="ADH_N"/>
    <property type="match status" value="1"/>
</dbReference>
<evidence type="ECO:0000256" key="4">
    <source>
        <dbReference type="ARBA" id="ARBA00023002"/>
    </source>
</evidence>
<dbReference type="SUPFAM" id="SSF51735">
    <property type="entry name" value="NAD(P)-binding Rossmann-fold domains"/>
    <property type="match status" value="1"/>
</dbReference>
<dbReference type="SUPFAM" id="SSF50129">
    <property type="entry name" value="GroES-like"/>
    <property type="match status" value="1"/>
</dbReference>
<dbReference type="PROSITE" id="PS00065">
    <property type="entry name" value="D_2_HYDROXYACID_DH_1"/>
    <property type="match status" value="1"/>
</dbReference>
<dbReference type="PATRIC" id="fig|305.107.peg.2597"/>
<accession>A0A0S4UAQ7</accession>
<dbReference type="CDD" id="cd05283">
    <property type="entry name" value="CAD1"/>
    <property type="match status" value="1"/>
</dbReference>
<dbReference type="InterPro" id="IPR029752">
    <property type="entry name" value="D-isomer_DH_CS1"/>
</dbReference>
<dbReference type="InterPro" id="IPR013154">
    <property type="entry name" value="ADH-like_N"/>
</dbReference>
<dbReference type="SMART" id="SM00829">
    <property type="entry name" value="PKS_ER"/>
    <property type="match status" value="1"/>
</dbReference>
<dbReference type="Pfam" id="PF00107">
    <property type="entry name" value="ADH_zinc_N"/>
    <property type="match status" value="1"/>
</dbReference>
<proteinExistence type="inferred from homology"/>
<evidence type="ECO:0000256" key="3">
    <source>
        <dbReference type="ARBA" id="ARBA00022833"/>
    </source>
</evidence>
<comment type="cofactor">
    <cofactor evidence="1 5">
        <name>Zn(2+)</name>
        <dbReference type="ChEBI" id="CHEBI:29105"/>
    </cofactor>
</comment>
<dbReference type="InterPro" id="IPR047109">
    <property type="entry name" value="CAD-like"/>
</dbReference>
<dbReference type="InterPro" id="IPR013149">
    <property type="entry name" value="ADH-like_C"/>
</dbReference>
<dbReference type="GO" id="GO:0008270">
    <property type="term" value="F:zinc ion binding"/>
    <property type="evidence" value="ECO:0007669"/>
    <property type="project" value="InterPro"/>
</dbReference>
<sequence length="354" mass="37720">MNASGYAASSATDALAPFAFERRQPRPDDVVIDVLFCGVCHTDLHLARNHGGFTTYPIVPGHEIIGRVRQVGDKVSRFKAGDMVGVGCMVDSCQHCQPCLKGWEQDCSEGPTFTYNGIDRHDGTVTYGGYSDSIVVRDRFVLSIPNGLDPAGTAPLLCAGITTWSPLHRWNVGPGSKVAVIGLGGLGHMALKLAKALGAEVSLFTRSPGKEEDAFRLGADHVVLSNDPAQMAAVAGRFDVIIDTVPYDHDINPYMPTLALEGVLVLVGYLGPLGTPVNAGGVVRGRRAISGSFIGGVPETQQMLDFCGQHGIVSDVEIIAIQQINQAYERLLKSDVKYRFVIDMASLKTSGAPA</sequence>
<name>A0A0S4UAQ7_RALSL</name>
<dbReference type="InterPro" id="IPR011032">
    <property type="entry name" value="GroES-like_sf"/>
</dbReference>
<dbReference type="GO" id="GO:0008106">
    <property type="term" value="F:alcohol dehydrogenase (NADP+) activity"/>
    <property type="evidence" value="ECO:0007669"/>
    <property type="project" value="UniProtKB-ARBA"/>
</dbReference>
<dbReference type="PANTHER" id="PTHR42683">
    <property type="entry name" value="ALDEHYDE REDUCTASE"/>
    <property type="match status" value="1"/>
</dbReference>
<comment type="similarity">
    <text evidence="5">Belongs to the zinc-containing alcohol dehydrogenase family.</text>
</comment>
<keyword evidence="3 5" id="KW-0862">Zinc</keyword>
<reference evidence="6" key="1">
    <citation type="submission" date="2015-10" db="EMBL/GenBank/DDBJ databases">
        <authorList>
            <person name="Gilbert D.G."/>
        </authorList>
    </citation>
    <scope>NUCLEOTIDE SEQUENCE</scope>
    <source>
        <strain evidence="6">Phyl III-seqv23</strain>
    </source>
</reference>
<dbReference type="InterPro" id="IPR002328">
    <property type="entry name" value="ADH_Zn_CS"/>
</dbReference>
<evidence type="ECO:0000256" key="5">
    <source>
        <dbReference type="RuleBase" id="RU361277"/>
    </source>
</evidence>
<dbReference type="PROSITE" id="PS00059">
    <property type="entry name" value="ADH_ZINC"/>
    <property type="match status" value="1"/>
</dbReference>
<keyword evidence="4" id="KW-0560">Oxidoreductase</keyword>
<keyword evidence="2 5" id="KW-0479">Metal-binding</keyword>
<organism evidence="6">
    <name type="scientific">Ralstonia solanacearum</name>
    <name type="common">Pseudomonas solanacearum</name>
    <dbReference type="NCBI Taxonomy" id="305"/>
    <lineage>
        <taxon>Bacteria</taxon>
        <taxon>Pseudomonadati</taxon>
        <taxon>Pseudomonadota</taxon>
        <taxon>Betaproteobacteria</taxon>
        <taxon>Burkholderiales</taxon>
        <taxon>Burkholderiaceae</taxon>
        <taxon>Ralstonia</taxon>
        <taxon>Ralstonia solanacearum species complex</taxon>
    </lineage>
</organism>
<dbReference type="AlphaFoldDB" id="A0A0S4UAQ7"/>
<dbReference type="EMBL" id="LN899821">
    <property type="protein sequence ID" value="CUV19287.1"/>
    <property type="molecule type" value="Genomic_DNA"/>
</dbReference>
<dbReference type="InterPro" id="IPR020843">
    <property type="entry name" value="ER"/>
</dbReference>
<evidence type="ECO:0000313" key="6">
    <source>
        <dbReference type="EMBL" id="CUV19287.1"/>
    </source>
</evidence>
<gene>
    <name evidence="6" type="primary">yahK</name>
    <name evidence="6" type="ORF">PSS4_v1_990016</name>
</gene>
<dbReference type="Gene3D" id="3.40.50.720">
    <property type="entry name" value="NAD(P)-binding Rossmann-like Domain"/>
    <property type="match status" value="1"/>
</dbReference>
<dbReference type="InterPro" id="IPR036291">
    <property type="entry name" value="NAD(P)-bd_dom_sf"/>
</dbReference>
<dbReference type="FunFam" id="3.40.50.720:FF:000022">
    <property type="entry name" value="Cinnamyl alcohol dehydrogenase"/>
    <property type="match status" value="1"/>
</dbReference>
<dbReference type="Gene3D" id="3.90.180.10">
    <property type="entry name" value="Medium-chain alcohol dehydrogenases, catalytic domain"/>
    <property type="match status" value="1"/>
</dbReference>
<evidence type="ECO:0000256" key="2">
    <source>
        <dbReference type="ARBA" id="ARBA00022723"/>
    </source>
</evidence>